<gene>
    <name evidence="9" type="ORF">SNE40_007961</name>
</gene>
<dbReference type="PANTHER" id="PTHR21461:SF69">
    <property type="entry name" value="GLYCOSYLTRANSFERASE FAMILY 92 PROTEIN"/>
    <property type="match status" value="1"/>
</dbReference>
<evidence type="ECO:0000256" key="1">
    <source>
        <dbReference type="ARBA" id="ARBA00004167"/>
    </source>
</evidence>
<dbReference type="GO" id="GO:0016757">
    <property type="term" value="F:glycosyltransferase activity"/>
    <property type="evidence" value="ECO:0007669"/>
    <property type="project" value="UniProtKB-UniRule"/>
</dbReference>
<keyword evidence="3 8" id="KW-0328">Glycosyltransferase</keyword>
<name>A0AAN8K0C1_PATCE</name>
<reference evidence="9 10" key="1">
    <citation type="submission" date="2024-01" db="EMBL/GenBank/DDBJ databases">
        <title>The genome of the rayed Mediterranean limpet Patella caerulea (Linnaeus, 1758).</title>
        <authorList>
            <person name="Anh-Thu Weber A."/>
            <person name="Halstead-Nussloch G."/>
        </authorList>
    </citation>
    <scope>NUCLEOTIDE SEQUENCE [LARGE SCALE GENOMIC DNA]</scope>
    <source>
        <strain evidence="9">AATW-2023a</strain>
        <tissue evidence="9">Whole specimen</tissue>
    </source>
</reference>
<dbReference type="GO" id="GO:0016020">
    <property type="term" value="C:membrane"/>
    <property type="evidence" value="ECO:0007669"/>
    <property type="project" value="UniProtKB-SubCell"/>
</dbReference>
<evidence type="ECO:0000256" key="7">
    <source>
        <dbReference type="ARBA" id="ARBA00023136"/>
    </source>
</evidence>
<evidence type="ECO:0000313" key="10">
    <source>
        <dbReference type="Proteomes" id="UP001347796"/>
    </source>
</evidence>
<dbReference type="GO" id="GO:0005737">
    <property type="term" value="C:cytoplasm"/>
    <property type="evidence" value="ECO:0007669"/>
    <property type="project" value="TreeGrafter"/>
</dbReference>
<keyword evidence="6" id="KW-1133">Transmembrane helix</keyword>
<evidence type="ECO:0000313" key="9">
    <source>
        <dbReference type="EMBL" id="KAK6185812.1"/>
    </source>
</evidence>
<organism evidence="9 10">
    <name type="scientific">Patella caerulea</name>
    <name type="common">Rayed Mediterranean limpet</name>
    <dbReference type="NCBI Taxonomy" id="87958"/>
    <lineage>
        <taxon>Eukaryota</taxon>
        <taxon>Metazoa</taxon>
        <taxon>Spiralia</taxon>
        <taxon>Lophotrochozoa</taxon>
        <taxon>Mollusca</taxon>
        <taxon>Gastropoda</taxon>
        <taxon>Patellogastropoda</taxon>
        <taxon>Patelloidea</taxon>
        <taxon>Patellidae</taxon>
        <taxon>Patella</taxon>
    </lineage>
</organism>
<keyword evidence="10" id="KW-1185">Reference proteome</keyword>
<keyword evidence="7" id="KW-0472">Membrane</keyword>
<dbReference type="Pfam" id="PF01697">
    <property type="entry name" value="Glyco_transf_92"/>
    <property type="match status" value="1"/>
</dbReference>
<dbReference type="PANTHER" id="PTHR21461">
    <property type="entry name" value="GLYCOSYLTRANSFERASE FAMILY 92 PROTEIN"/>
    <property type="match status" value="1"/>
</dbReference>
<evidence type="ECO:0000256" key="2">
    <source>
        <dbReference type="ARBA" id="ARBA00007647"/>
    </source>
</evidence>
<dbReference type="EMBL" id="JAZGQO010000006">
    <property type="protein sequence ID" value="KAK6185812.1"/>
    <property type="molecule type" value="Genomic_DNA"/>
</dbReference>
<keyword evidence="4 8" id="KW-0808">Transferase</keyword>
<evidence type="ECO:0000256" key="8">
    <source>
        <dbReference type="RuleBase" id="RU366017"/>
    </source>
</evidence>
<comment type="caution">
    <text evidence="9">The sequence shown here is derived from an EMBL/GenBank/DDBJ whole genome shotgun (WGS) entry which is preliminary data.</text>
</comment>
<accession>A0AAN8K0C1</accession>
<evidence type="ECO:0000256" key="6">
    <source>
        <dbReference type="ARBA" id="ARBA00022989"/>
    </source>
</evidence>
<comment type="subcellular location">
    <subcellularLocation>
        <location evidence="1">Membrane</location>
        <topology evidence="1">Single-pass membrane protein</topology>
    </subcellularLocation>
</comment>
<dbReference type="InterPro" id="IPR008166">
    <property type="entry name" value="Glyco_transf_92"/>
</dbReference>
<protein>
    <recommendedName>
        <fullName evidence="8">Glycosyltransferase family 92 protein</fullName>
        <ecNumber evidence="8">2.4.1.-</ecNumber>
    </recommendedName>
</protein>
<dbReference type="Proteomes" id="UP001347796">
    <property type="component" value="Unassembled WGS sequence"/>
</dbReference>
<dbReference type="EC" id="2.4.1.-" evidence="8"/>
<proteinExistence type="inferred from homology"/>
<dbReference type="AlphaFoldDB" id="A0AAN8K0C1"/>
<keyword evidence="5" id="KW-0812">Transmembrane</keyword>
<evidence type="ECO:0000256" key="5">
    <source>
        <dbReference type="ARBA" id="ARBA00022692"/>
    </source>
</evidence>
<comment type="similarity">
    <text evidence="2 8">Belongs to the glycosyltransferase 92 family.</text>
</comment>
<evidence type="ECO:0000256" key="3">
    <source>
        <dbReference type="ARBA" id="ARBA00022676"/>
    </source>
</evidence>
<sequence length="463" mass="53928">MSVISRILSKRRWKPLTIGTLLVIGFILSQKVYMHFLHRRHVSSFTKGWKLSNIPLARDTSENNDFRLVFKNGAETYFLSAIASRDLEKQDMKIVLTAFDSLRGNGDFLCCVLYSDGTMYSTQVEFYHIHYHIDFLPSITQLFNQAPFHATQYVCRTPIPDVNVSVVNISLTTLSMCGSNKRDYLPVQMQEDKRDKLAICGKVAFGDKLKPSRLVEWFEMQKILGVDKVVVFDLDCPEQIKTVFKHYIDEGLLEVIPYSLPGKVPGYPHRGFRLKEQVNPQFSHDKHLTVLDCHQRLGGYSYVLAADFDEIIIPSHHFTLKQLLQNLASKSPYAAGFYFHVQFHLENWGRVRTDSDIYFQQYLTSTKPRWECEKYIYIPSRTKSTTIHSFQPIYPFSKNYVDIKEATIHHYRQCPLGWKNCYPEVITDKQVSKYEELHTVNTFKVFHKLNITPYDRVTQTSEI</sequence>
<evidence type="ECO:0000256" key="4">
    <source>
        <dbReference type="ARBA" id="ARBA00022679"/>
    </source>
</evidence>